<dbReference type="PANTHER" id="PTHR43390">
    <property type="entry name" value="SIGNAL PEPTIDASE I"/>
    <property type="match status" value="1"/>
</dbReference>
<dbReference type="InterPro" id="IPR036286">
    <property type="entry name" value="LexA/Signal_pep-like_sf"/>
</dbReference>
<dbReference type="GO" id="GO:0010027">
    <property type="term" value="P:thylakoid membrane organization"/>
    <property type="evidence" value="ECO:0007669"/>
    <property type="project" value="TreeGrafter"/>
</dbReference>
<evidence type="ECO:0000313" key="10">
    <source>
        <dbReference type="Proteomes" id="UP000322079"/>
    </source>
</evidence>
<dbReference type="InterPro" id="IPR019533">
    <property type="entry name" value="Peptidase_S26"/>
</dbReference>
<sequence length="222" mass="24798">MKNWLRNNRGFLVFLLLFGLFRTAVADWNPIPSGSMRPTLLEGDVVLVNRLAYDLKLPLSNIILYRTGEPQRGDIVTFSSPKDGTRLIKRLVAVPGDTVEMRHEELVINGRAAHYQPLQQLNETVADNVTLPALRLRESGVLPAHRVQWLAGVNARSSFGPMTIPPGQYLMLGDNRDNSADSRYIGLVPRNLLIGRAVGVIASADITGDWMPRWSRFASDFH</sequence>
<evidence type="ECO:0000256" key="1">
    <source>
        <dbReference type="ARBA" id="ARBA00000677"/>
    </source>
</evidence>
<evidence type="ECO:0000256" key="4">
    <source>
        <dbReference type="ARBA" id="ARBA00019232"/>
    </source>
</evidence>
<comment type="subcellular location">
    <subcellularLocation>
        <location evidence="7">Membrane</location>
        <topology evidence="7">Single-pass type II membrane protein</topology>
    </subcellularLocation>
</comment>
<proteinExistence type="inferred from homology"/>
<dbReference type="InterPro" id="IPR000223">
    <property type="entry name" value="Pept_S26A_signal_pept_1"/>
</dbReference>
<keyword evidence="10" id="KW-1185">Reference proteome</keyword>
<dbReference type="Pfam" id="PF10502">
    <property type="entry name" value="Peptidase_S26"/>
    <property type="match status" value="1"/>
</dbReference>
<dbReference type="SUPFAM" id="SSF51306">
    <property type="entry name" value="LexA/Signal peptidase"/>
    <property type="match status" value="1"/>
</dbReference>
<comment type="similarity">
    <text evidence="2 7">Belongs to the peptidase S26 family.</text>
</comment>
<evidence type="ECO:0000256" key="5">
    <source>
        <dbReference type="ARBA" id="ARBA00022801"/>
    </source>
</evidence>
<dbReference type="PRINTS" id="PR00727">
    <property type="entry name" value="LEADERPTASE"/>
</dbReference>
<feature type="active site" evidence="6">
    <location>
        <position position="89"/>
    </location>
</feature>
<dbReference type="EC" id="3.4.21.89" evidence="3 7"/>
<evidence type="ECO:0000256" key="3">
    <source>
        <dbReference type="ARBA" id="ARBA00013208"/>
    </source>
</evidence>
<evidence type="ECO:0000256" key="2">
    <source>
        <dbReference type="ARBA" id="ARBA00009370"/>
    </source>
</evidence>
<dbReference type="InterPro" id="IPR019758">
    <property type="entry name" value="Pept_S26A_signal_pept_1_CS"/>
</dbReference>
<dbReference type="GO" id="GO:0016020">
    <property type="term" value="C:membrane"/>
    <property type="evidence" value="ECO:0007669"/>
    <property type="project" value="UniProtKB-SubCell"/>
</dbReference>
<dbReference type="GO" id="GO:0006465">
    <property type="term" value="P:signal peptide processing"/>
    <property type="evidence" value="ECO:0007669"/>
    <property type="project" value="InterPro"/>
</dbReference>
<dbReference type="RefSeq" id="WP_149297054.1">
    <property type="nucleotide sequence ID" value="NZ_CP043473.1"/>
</dbReference>
<dbReference type="CDD" id="cd06530">
    <property type="entry name" value="S26_SPase_I"/>
    <property type="match status" value="1"/>
</dbReference>
<accession>A0A5C1DIM1</accession>
<dbReference type="GO" id="GO:0004252">
    <property type="term" value="F:serine-type endopeptidase activity"/>
    <property type="evidence" value="ECO:0007669"/>
    <property type="project" value="InterPro"/>
</dbReference>
<dbReference type="Proteomes" id="UP000322079">
    <property type="component" value="Chromosome"/>
</dbReference>
<feature type="domain" description="Peptidase S26" evidence="8">
    <location>
        <begin position="11"/>
        <end position="199"/>
    </location>
</feature>
<dbReference type="NCBIfam" id="TIGR02227">
    <property type="entry name" value="sigpep_I_bact"/>
    <property type="match status" value="1"/>
</dbReference>
<evidence type="ECO:0000256" key="7">
    <source>
        <dbReference type="RuleBase" id="RU362042"/>
    </source>
</evidence>
<protein>
    <recommendedName>
        <fullName evidence="4 7">Signal peptidase I</fullName>
        <ecNumber evidence="3 7">3.4.21.89</ecNumber>
    </recommendedName>
</protein>
<evidence type="ECO:0000313" key="9">
    <source>
        <dbReference type="EMBL" id="QEL56393.1"/>
    </source>
</evidence>
<dbReference type="EMBL" id="CP043473">
    <property type="protein sequence ID" value="QEL56393.1"/>
    <property type="molecule type" value="Genomic_DNA"/>
</dbReference>
<reference evidence="9 10" key="1">
    <citation type="submission" date="2019-08" db="EMBL/GenBank/DDBJ databases">
        <title>Chromobacterium paludis, a novel bacterium isolated from a Maryland marsh pond.</title>
        <authorList>
            <person name="Blackburn M.B."/>
            <person name="Gundersen-Rindal D.E."/>
        </authorList>
    </citation>
    <scope>NUCLEOTIDE SEQUENCE [LARGE SCALE GENOMIC DNA]</scope>
    <source>
        <strain evidence="10">IIBBL 257-1</strain>
    </source>
</reference>
<dbReference type="PANTHER" id="PTHR43390:SF1">
    <property type="entry name" value="CHLOROPLAST PROCESSING PEPTIDASE"/>
    <property type="match status" value="1"/>
</dbReference>
<dbReference type="KEGG" id="chrm:FYK34_12905"/>
<dbReference type="PROSITE" id="PS00760">
    <property type="entry name" value="SPASE_I_2"/>
    <property type="match status" value="1"/>
</dbReference>
<comment type="catalytic activity">
    <reaction evidence="1 7">
        <text>Cleavage of hydrophobic, N-terminal signal or leader sequences from secreted and periplasmic proteins.</text>
        <dbReference type="EC" id="3.4.21.89"/>
    </reaction>
</comment>
<evidence type="ECO:0000256" key="6">
    <source>
        <dbReference type="PIRSR" id="PIRSR600223-1"/>
    </source>
</evidence>
<dbReference type="AlphaFoldDB" id="A0A5C1DIM1"/>
<keyword evidence="7" id="KW-0645">Protease</keyword>
<dbReference type="Gene3D" id="2.10.109.10">
    <property type="entry name" value="Umud Fragment, subunit A"/>
    <property type="match status" value="1"/>
</dbReference>
<dbReference type="InterPro" id="IPR019757">
    <property type="entry name" value="Pept_S26A_signal_pept_1_Lys-AS"/>
</dbReference>
<feature type="active site" evidence="6">
    <location>
        <position position="35"/>
    </location>
</feature>
<dbReference type="PROSITE" id="PS00761">
    <property type="entry name" value="SPASE_I_3"/>
    <property type="match status" value="1"/>
</dbReference>
<name>A0A5C1DIM1_9NEIS</name>
<gene>
    <name evidence="9" type="primary">lepB</name>
    <name evidence="9" type="ORF">FYK34_12905</name>
</gene>
<evidence type="ECO:0000259" key="8">
    <source>
        <dbReference type="Pfam" id="PF10502"/>
    </source>
</evidence>
<dbReference type="GO" id="GO:0009003">
    <property type="term" value="F:signal peptidase activity"/>
    <property type="evidence" value="ECO:0007669"/>
    <property type="project" value="UniProtKB-EC"/>
</dbReference>
<keyword evidence="5 7" id="KW-0378">Hydrolase</keyword>
<organism evidence="9 10">
    <name type="scientific">Chromobacterium paludis</name>
    <dbReference type="NCBI Taxonomy" id="2605945"/>
    <lineage>
        <taxon>Bacteria</taxon>
        <taxon>Pseudomonadati</taxon>
        <taxon>Pseudomonadota</taxon>
        <taxon>Betaproteobacteria</taxon>
        <taxon>Neisseriales</taxon>
        <taxon>Chromobacteriaceae</taxon>
        <taxon>Chromobacterium</taxon>
    </lineage>
</organism>